<name>A0A167QUF8_PENCH</name>
<reference evidence="2" key="1">
    <citation type="journal article" date="2014" name="Genome Announc.">
        <title>Complete sequencing and chromosome-scale genome assembly of the industrial progenitor strain P2niaD18 from the penicillin producer Penicillium chrysogenum.</title>
        <authorList>
            <person name="Specht T."/>
            <person name="Dahlmann T.A."/>
            <person name="Zadra I."/>
            <person name="Kurnsteiner H."/>
            <person name="Kuck U."/>
        </authorList>
    </citation>
    <scope>NUCLEOTIDE SEQUENCE [LARGE SCALE GENOMIC DNA]</scope>
    <source>
        <strain evidence="2">P2niaD18</strain>
    </source>
</reference>
<accession>A0A167QUF8</accession>
<dbReference type="EMBL" id="CM002800">
    <property type="protein sequence ID" value="KZN85192.1"/>
    <property type="molecule type" value="Genomic_DNA"/>
</dbReference>
<feature type="compositionally biased region" description="Polar residues" evidence="1">
    <location>
        <begin position="32"/>
        <end position="48"/>
    </location>
</feature>
<feature type="region of interest" description="Disordered" evidence="1">
    <location>
        <begin position="72"/>
        <end position="91"/>
    </location>
</feature>
<protein>
    <submittedName>
        <fullName evidence="2">Uncharacterized protein</fullName>
    </submittedName>
</protein>
<sequence length="198" mass="21701">MTSMLLRTFRSSRFRGQSSTDGSRSYPHTAIAPSTTSASGTRTPSSTAPAGRRRARNTWRFIASRNHVSPFGHYAPSARPGTDPNCTPPEPQPAAPLSLFHFIVSLGPLITLRSPISYLPLSLPSLLLLLSYYLNEDSRVDPGPRRGAVKTLRPLNQPQFIRFTETLSLDFPCASLRTSGARALTLGSYSRTLPRLAF</sequence>
<dbReference type="Proteomes" id="UP000076449">
    <property type="component" value="Chromosome III"/>
</dbReference>
<dbReference type="AlphaFoldDB" id="A0A167QUF8"/>
<evidence type="ECO:0000256" key="1">
    <source>
        <dbReference type="SAM" id="MobiDB-lite"/>
    </source>
</evidence>
<evidence type="ECO:0000313" key="2">
    <source>
        <dbReference type="EMBL" id="KZN85192.1"/>
    </source>
</evidence>
<organism evidence="2">
    <name type="scientific">Penicillium chrysogenum</name>
    <name type="common">Penicillium notatum</name>
    <dbReference type="NCBI Taxonomy" id="5076"/>
    <lineage>
        <taxon>Eukaryota</taxon>
        <taxon>Fungi</taxon>
        <taxon>Dikarya</taxon>
        <taxon>Ascomycota</taxon>
        <taxon>Pezizomycotina</taxon>
        <taxon>Eurotiomycetes</taxon>
        <taxon>Eurotiomycetidae</taxon>
        <taxon>Eurotiales</taxon>
        <taxon>Aspergillaceae</taxon>
        <taxon>Penicillium</taxon>
        <taxon>Penicillium chrysogenum species complex</taxon>
    </lineage>
</organism>
<feature type="compositionally biased region" description="Polar residues" evidence="1">
    <location>
        <begin position="1"/>
        <end position="23"/>
    </location>
</feature>
<proteinExistence type="predicted"/>
<feature type="region of interest" description="Disordered" evidence="1">
    <location>
        <begin position="1"/>
        <end position="55"/>
    </location>
</feature>
<gene>
    <name evidence="2" type="ORF">EN45_093640</name>
</gene>